<dbReference type="PRINTS" id="PR00455">
    <property type="entry name" value="HTHTETR"/>
</dbReference>
<dbReference type="InterPro" id="IPR001647">
    <property type="entry name" value="HTH_TetR"/>
</dbReference>
<evidence type="ECO:0000259" key="6">
    <source>
        <dbReference type="PROSITE" id="PS50977"/>
    </source>
</evidence>
<dbReference type="PANTHER" id="PTHR30055:SF148">
    <property type="entry name" value="TETR-FAMILY TRANSCRIPTIONAL REGULATOR"/>
    <property type="match status" value="1"/>
</dbReference>
<dbReference type="Pfam" id="PF00440">
    <property type="entry name" value="TetR_N"/>
    <property type="match status" value="1"/>
</dbReference>
<evidence type="ECO:0000256" key="2">
    <source>
        <dbReference type="ARBA" id="ARBA00023125"/>
    </source>
</evidence>
<dbReference type="InterPro" id="IPR011075">
    <property type="entry name" value="TetR_C"/>
</dbReference>
<gene>
    <name evidence="7" type="ORF">HGA02_03095</name>
</gene>
<dbReference type="InterPro" id="IPR050109">
    <property type="entry name" value="HTH-type_TetR-like_transc_reg"/>
</dbReference>
<dbReference type="InterPro" id="IPR009057">
    <property type="entry name" value="Homeodomain-like_sf"/>
</dbReference>
<organism evidence="7 8">
    <name type="scientific">Cellulomonas septica</name>
    <dbReference type="NCBI Taxonomy" id="285080"/>
    <lineage>
        <taxon>Bacteria</taxon>
        <taxon>Bacillati</taxon>
        <taxon>Actinomycetota</taxon>
        <taxon>Actinomycetes</taxon>
        <taxon>Micrococcales</taxon>
        <taxon>Cellulomonadaceae</taxon>
        <taxon>Cellulomonas</taxon>
    </lineage>
</organism>
<dbReference type="EMBL" id="JAAXOY010000035">
    <property type="protein sequence ID" value="NKY38540.1"/>
    <property type="molecule type" value="Genomic_DNA"/>
</dbReference>
<comment type="caution">
    <text evidence="7">The sequence shown here is derived from an EMBL/GenBank/DDBJ whole genome shotgun (WGS) entry which is preliminary data.</text>
</comment>
<dbReference type="Pfam" id="PF16859">
    <property type="entry name" value="TetR_C_11"/>
    <property type="match status" value="1"/>
</dbReference>
<dbReference type="SUPFAM" id="SSF48498">
    <property type="entry name" value="Tetracyclin repressor-like, C-terminal domain"/>
    <property type="match status" value="1"/>
</dbReference>
<proteinExistence type="predicted"/>
<evidence type="ECO:0000313" key="7">
    <source>
        <dbReference type="EMBL" id="NKY38540.1"/>
    </source>
</evidence>
<protein>
    <submittedName>
        <fullName evidence="7">TetR/AcrR family transcriptional regulator</fullName>
    </submittedName>
</protein>
<dbReference type="Gene3D" id="1.10.357.10">
    <property type="entry name" value="Tetracycline Repressor, domain 2"/>
    <property type="match status" value="1"/>
</dbReference>
<dbReference type="PROSITE" id="PS50977">
    <property type="entry name" value="HTH_TETR_2"/>
    <property type="match status" value="1"/>
</dbReference>
<keyword evidence="8" id="KW-1185">Reference proteome</keyword>
<evidence type="ECO:0000256" key="4">
    <source>
        <dbReference type="PROSITE-ProRule" id="PRU00335"/>
    </source>
</evidence>
<name>A0ABX1JZ27_9CELL</name>
<dbReference type="Gene3D" id="1.10.10.60">
    <property type="entry name" value="Homeodomain-like"/>
    <property type="match status" value="1"/>
</dbReference>
<dbReference type="PANTHER" id="PTHR30055">
    <property type="entry name" value="HTH-TYPE TRANSCRIPTIONAL REGULATOR RUTR"/>
    <property type="match status" value="1"/>
</dbReference>
<keyword evidence="3" id="KW-0804">Transcription</keyword>
<evidence type="ECO:0000313" key="8">
    <source>
        <dbReference type="Proteomes" id="UP000777774"/>
    </source>
</evidence>
<dbReference type="SUPFAM" id="SSF46689">
    <property type="entry name" value="Homeodomain-like"/>
    <property type="match status" value="1"/>
</dbReference>
<dbReference type="InterPro" id="IPR036271">
    <property type="entry name" value="Tet_transcr_reg_TetR-rel_C_sf"/>
</dbReference>
<sequence length="209" mass="22523">MVDIVSSNSTPPRAGRPRSERTRHAILDAATDLALEGGRVPTIDAVASRAGVSRTTIYKWWPSSAAVLAEGLLDRFHESIEFDDALPVREALTLQVDALVTLLRDTPAGQLVRQLLAAAASDRAVGVAMLERWLEPRRATAAHHLERGVQQGGVRADVDITLVVDVLFAPVYHRLVWGHAPLDDDLARHVCDLVWPAVAAPTTAPTAAS</sequence>
<dbReference type="Proteomes" id="UP000777774">
    <property type="component" value="Unassembled WGS sequence"/>
</dbReference>
<feature type="domain" description="HTH tetR-type" evidence="6">
    <location>
        <begin position="20"/>
        <end position="79"/>
    </location>
</feature>
<feature type="compositionally biased region" description="Polar residues" evidence="5">
    <location>
        <begin position="1"/>
        <end position="11"/>
    </location>
</feature>
<keyword evidence="2 4" id="KW-0238">DNA-binding</keyword>
<evidence type="ECO:0000256" key="5">
    <source>
        <dbReference type="SAM" id="MobiDB-lite"/>
    </source>
</evidence>
<evidence type="ECO:0000256" key="3">
    <source>
        <dbReference type="ARBA" id="ARBA00023163"/>
    </source>
</evidence>
<feature type="DNA-binding region" description="H-T-H motif" evidence="4">
    <location>
        <begin position="42"/>
        <end position="61"/>
    </location>
</feature>
<reference evidence="7 8" key="1">
    <citation type="submission" date="2020-04" db="EMBL/GenBank/DDBJ databases">
        <title>MicrobeNet Type strains.</title>
        <authorList>
            <person name="Nicholson A.C."/>
        </authorList>
    </citation>
    <scope>NUCLEOTIDE SEQUENCE [LARGE SCALE GENOMIC DNA]</scope>
    <source>
        <strain evidence="7 8">ATCC BAA-787</strain>
    </source>
</reference>
<evidence type="ECO:0000256" key="1">
    <source>
        <dbReference type="ARBA" id="ARBA00023015"/>
    </source>
</evidence>
<feature type="region of interest" description="Disordered" evidence="5">
    <location>
        <begin position="1"/>
        <end position="20"/>
    </location>
</feature>
<accession>A0ABX1JZ27</accession>
<keyword evidence="1" id="KW-0805">Transcription regulation</keyword>